<dbReference type="RefSeq" id="WP_143986532.1">
    <property type="nucleotide sequence ID" value="NZ_CP041692.1"/>
</dbReference>
<evidence type="ECO:0000313" key="3">
    <source>
        <dbReference type="EMBL" id="QDP96569.1"/>
    </source>
</evidence>
<keyword evidence="2" id="KW-0812">Transmembrane</keyword>
<dbReference type="AlphaFoldDB" id="A0A516PZG3"/>
<gene>
    <name evidence="3" type="ORF">FOE78_12210</name>
</gene>
<feature type="transmembrane region" description="Helical" evidence="2">
    <location>
        <begin position="155"/>
        <end position="176"/>
    </location>
</feature>
<proteinExistence type="predicted"/>
<sequence length="497" mass="54020">MESSNDVDRWRTAPGLELLGPVQDSGLQSATYLVRRSDGQVVQVSALIELVLQELSPDRTLPQVAEAVSRDYDRVLTPDGLLHLLTNALSRLGLVSPAGEVTDVQVTAGPSAAAGPGQAPTTLPRATPILSLSFRGTLVPPSVTRRLASVLRPAYWPPVVWVALVALVGLDVWTLISAGRAGLASALTEVLSTPWLLLALYVTMTLTSLVHELGHATACRYSGGRPGRIGFGIYLVFLAFYTDVTDAYRLSRNGRLRTDLGGLYFNALTVIGMAIAYLVTGHGFFLLVLILLQVEMVQQLLPLVRFDGYYILADLTGVPNLFSRIRPVLMGLRPGRRADRPASDLKPGARRFVTIWVLIVVPVLVFSFGWLLWNLPVIIRTTMQSVGVQLDQFQVGMQRHEISLLILSVVSVLLLMLPLLGIAVLFWRLGRSLVRWALGSSTADQDHSAAQPDQSSVTAAQPDQRSLSLPRGRQDPTNQDRQPTGSVPRHSAGTDSL</sequence>
<feature type="compositionally biased region" description="Polar residues" evidence="1">
    <location>
        <begin position="475"/>
        <end position="485"/>
    </location>
</feature>
<feature type="transmembrane region" description="Helical" evidence="2">
    <location>
        <begin position="196"/>
        <end position="214"/>
    </location>
</feature>
<feature type="transmembrane region" description="Helical" evidence="2">
    <location>
        <begin position="353"/>
        <end position="373"/>
    </location>
</feature>
<feature type="region of interest" description="Disordered" evidence="1">
    <location>
        <begin position="445"/>
        <end position="497"/>
    </location>
</feature>
<evidence type="ECO:0000313" key="4">
    <source>
        <dbReference type="Proteomes" id="UP000319263"/>
    </source>
</evidence>
<organism evidence="3 4">
    <name type="scientific">Microlunatus elymi</name>
    <dbReference type="NCBI Taxonomy" id="2596828"/>
    <lineage>
        <taxon>Bacteria</taxon>
        <taxon>Bacillati</taxon>
        <taxon>Actinomycetota</taxon>
        <taxon>Actinomycetes</taxon>
        <taxon>Propionibacteriales</taxon>
        <taxon>Propionibacteriaceae</taxon>
        <taxon>Microlunatus</taxon>
    </lineage>
</organism>
<evidence type="ECO:0000256" key="1">
    <source>
        <dbReference type="SAM" id="MobiDB-lite"/>
    </source>
</evidence>
<dbReference type="EMBL" id="CP041692">
    <property type="protein sequence ID" value="QDP96569.1"/>
    <property type="molecule type" value="Genomic_DNA"/>
</dbReference>
<feature type="transmembrane region" description="Helical" evidence="2">
    <location>
        <begin position="226"/>
        <end position="244"/>
    </location>
</feature>
<feature type="transmembrane region" description="Helical" evidence="2">
    <location>
        <begin position="402"/>
        <end position="427"/>
    </location>
</feature>
<feature type="transmembrane region" description="Helical" evidence="2">
    <location>
        <begin position="264"/>
        <end position="292"/>
    </location>
</feature>
<name>A0A516PZG3_9ACTN</name>
<dbReference type="Proteomes" id="UP000319263">
    <property type="component" value="Chromosome"/>
</dbReference>
<accession>A0A516PZG3</accession>
<dbReference type="KEGG" id="mik:FOE78_12210"/>
<dbReference type="OrthoDB" id="4640801at2"/>
<evidence type="ECO:0008006" key="5">
    <source>
        <dbReference type="Google" id="ProtNLM"/>
    </source>
</evidence>
<reference evidence="3 4" key="1">
    <citation type="submission" date="2019-07" db="EMBL/GenBank/DDBJ databases">
        <title>Microlunatus dokdonensis sp. nov. isolated from the rhizospheric soil of the wild plant Elymus tsukushiensis.</title>
        <authorList>
            <person name="Ghim S.-Y."/>
            <person name="Hwang Y.-J."/>
            <person name="Son J.-S."/>
            <person name="Shin J.-H."/>
        </authorList>
    </citation>
    <scope>NUCLEOTIDE SEQUENCE [LARGE SCALE GENOMIC DNA]</scope>
    <source>
        <strain evidence="3 4">KUDC0627</strain>
    </source>
</reference>
<keyword evidence="2" id="KW-0472">Membrane</keyword>
<protein>
    <recommendedName>
        <fullName evidence="5">Peptide zinc metalloprotease protein</fullName>
    </recommendedName>
</protein>
<feature type="compositionally biased region" description="Polar residues" evidence="1">
    <location>
        <begin position="451"/>
        <end position="467"/>
    </location>
</feature>
<evidence type="ECO:0000256" key="2">
    <source>
        <dbReference type="SAM" id="Phobius"/>
    </source>
</evidence>
<keyword evidence="2" id="KW-1133">Transmembrane helix</keyword>
<keyword evidence="4" id="KW-1185">Reference proteome</keyword>